<dbReference type="AlphaFoldDB" id="A0A6C0CAC5"/>
<evidence type="ECO:0000313" key="1">
    <source>
        <dbReference type="EMBL" id="QHT00655.1"/>
    </source>
</evidence>
<accession>A0A6C0CAC5</accession>
<name>A0A6C0CAC5_9ZZZZ</name>
<organism evidence="1">
    <name type="scientific">viral metagenome</name>
    <dbReference type="NCBI Taxonomy" id="1070528"/>
    <lineage>
        <taxon>unclassified sequences</taxon>
        <taxon>metagenomes</taxon>
        <taxon>organismal metagenomes</taxon>
    </lineage>
</organism>
<dbReference type="EMBL" id="MN739357">
    <property type="protein sequence ID" value="QHT00655.1"/>
    <property type="molecule type" value="Genomic_DNA"/>
</dbReference>
<protein>
    <submittedName>
        <fullName evidence="1">Uncharacterized protein</fullName>
    </submittedName>
</protein>
<proteinExistence type="predicted"/>
<sequence length="180" mass="20990">MDKIETTLQSNRSTCEHWGLTNWFCGIKEYVVDRCLCYGKYEFDPIDRNRIYFNEEKNISTNCFCVFPAGDYVNDCFNNPIGGTLCFPVSAITHLICLPIACCSPNQDTGYNVRNMKKKEETIGTHCDYNFSYYSTPTSYGYKNYWQDPEFQRRQMEVVAWNINPINPYGLNPLHPGWKC</sequence>
<reference evidence="1" key="1">
    <citation type="journal article" date="2020" name="Nature">
        <title>Giant virus diversity and host interactions through global metagenomics.</title>
        <authorList>
            <person name="Schulz F."/>
            <person name="Roux S."/>
            <person name="Paez-Espino D."/>
            <person name="Jungbluth S."/>
            <person name="Walsh D.A."/>
            <person name="Denef V.J."/>
            <person name="McMahon K.D."/>
            <person name="Konstantinidis K.T."/>
            <person name="Eloe-Fadrosh E.A."/>
            <person name="Kyrpides N.C."/>
            <person name="Woyke T."/>
        </authorList>
    </citation>
    <scope>NUCLEOTIDE SEQUENCE</scope>
    <source>
        <strain evidence="1">GVMAG-M-3300020192-26</strain>
    </source>
</reference>